<gene>
    <name evidence="2" type="ORF">SAMN05444273_11260</name>
</gene>
<dbReference type="Proteomes" id="UP000184144">
    <property type="component" value="Unassembled WGS sequence"/>
</dbReference>
<sequence>MLRLAVALILSGTPALADAWGDKKCDLYRAAFDDARAMLGSDGISDSFTDGNARFIASGCTEQIRICPQSAKELELADMLTVMTMSEGMASTFVPFGCL</sequence>
<evidence type="ECO:0000313" key="2">
    <source>
        <dbReference type="EMBL" id="SHF78775.1"/>
    </source>
</evidence>
<reference evidence="3" key="1">
    <citation type="submission" date="2016-11" db="EMBL/GenBank/DDBJ databases">
        <authorList>
            <person name="Varghese N."/>
            <person name="Submissions S."/>
        </authorList>
    </citation>
    <scope>NUCLEOTIDE SEQUENCE [LARGE SCALE GENOMIC DNA]</scope>
    <source>
        <strain evidence="3">DSM 100566</strain>
    </source>
</reference>
<feature type="chain" id="PRO_5013132892" description="HdeA/HdeB family protein" evidence="1">
    <location>
        <begin position="18"/>
        <end position="99"/>
    </location>
</feature>
<evidence type="ECO:0008006" key="4">
    <source>
        <dbReference type="Google" id="ProtNLM"/>
    </source>
</evidence>
<dbReference type="OrthoDB" id="7726273at2"/>
<feature type="signal peptide" evidence="1">
    <location>
        <begin position="1"/>
        <end position="17"/>
    </location>
</feature>
<dbReference type="RefSeq" id="WP_073146196.1">
    <property type="nucleotide sequence ID" value="NZ_FQUV01000012.1"/>
</dbReference>
<organism evidence="2 3">
    <name type="scientific">Litoreibacter ascidiaceicola</name>
    <dbReference type="NCBI Taxonomy" id="1486859"/>
    <lineage>
        <taxon>Bacteria</taxon>
        <taxon>Pseudomonadati</taxon>
        <taxon>Pseudomonadota</taxon>
        <taxon>Alphaproteobacteria</taxon>
        <taxon>Rhodobacterales</taxon>
        <taxon>Roseobacteraceae</taxon>
        <taxon>Litoreibacter</taxon>
    </lineage>
</organism>
<protein>
    <recommendedName>
        <fullName evidence="4">HdeA/HdeB family protein</fullName>
    </recommendedName>
</protein>
<proteinExistence type="predicted"/>
<evidence type="ECO:0000313" key="3">
    <source>
        <dbReference type="Proteomes" id="UP000184144"/>
    </source>
</evidence>
<keyword evidence="3" id="KW-1185">Reference proteome</keyword>
<dbReference type="EMBL" id="FQUV01000012">
    <property type="protein sequence ID" value="SHF78775.1"/>
    <property type="molecule type" value="Genomic_DNA"/>
</dbReference>
<keyword evidence="1" id="KW-0732">Signal</keyword>
<dbReference type="STRING" id="1486859.SAMN05444273_11260"/>
<dbReference type="AlphaFoldDB" id="A0A1M5EHP7"/>
<evidence type="ECO:0000256" key="1">
    <source>
        <dbReference type="SAM" id="SignalP"/>
    </source>
</evidence>
<name>A0A1M5EHP7_9RHOB</name>
<accession>A0A1M5EHP7</accession>